<dbReference type="Proteomes" id="UP000032309">
    <property type="component" value="Unassembled WGS sequence"/>
</dbReference>
<accession>A0ABQ0JX57</accession>
<evidence type="ECO:0000313" key="3">
    <source>
        <dbReference type="Proteomes" id="UP000032309"/>
    </source>
</evidence>
<evidence type="ECO:0000259" key="1">
    <source>
        <dbReference type="Pfam" id="PF18480"/>
    </source>
</evidence>
<dbReference type="InterPro" id="IPR041049">
    <property type="entry name" value="DUF5615"/>
</dbReference>
<name>A0ABQ0JX57_9BACT</name>
<feature type="domain" description="DUF5615" evidence="1">
    <location>
        <begin position="6"/>
        <end position="112"/>
    </location>
</feature>
<protein>
    <recommendedName>
        <fullName evidence="1">DUF5615 domain-containing protein</fullName>
    </recommendedName>
</protein>
<sequence>MGTYLKFLADVNIEKLIVDELKTLGYDIIWIPDENPYLDDMSIFKIAQKENRILLTNDKDFGEIIFRQKLISSGIVLFRIKGQDTREKIKLLRKVLISHNDRISKHFVVLAKEKVRFIPM</sequence>
<evidence type="ECO:0000313" key="2">
    <source>
        <dbReference type="EMBL" id="GAN33341.1"/>
    </source>
</evidence>
<keyword evidence="3" id="KW-1185">Reference proteome</keyword>
<gene>
    <name evidence="2" type="ORF">BROSI_A1861</name>
</gene>
<dbReference type="EMBL" id="BAFN01000001">
    <property type="protein sequence ID" value="GAN33341.1"/>
    <property type="molecule type" value="Genomic_DNA"/>
</dbReference>
<dbReference type="Pfam" id="PF18480">
    <property type="entry name" value="DUF5615"/>
    <property type="match status" value="1"/>
</dbReference>
<proteinExistence type="predicted"/>
<organism evidence="2 3">
    <name type="scientific">Candidatus Brocadia sinica JPN1</name>
    <dbReference type="NCBI Taxonomy" id="1197129"/>
    <lineage>
        <taxon>Bacteria</taxon>
        <taxon>Pseudomonadati</taxon>
        <taxon>Planctomycetota</taxon>
        <taxon>Candidatus Brocadiia</taxon>
        <taxon>Candidatus Brocadiales</taxon>
        <taxon>Candidatus Brocadiaceae</taxon>
        <taxon>Candidatus Brocadia</taxon>
    </lineage>
</organism>
<reference evidence="3" key="1">
    <citation type="journal article" date="2015" name="Genome Announc.">
        <title>Draft Genome Sequence of an Anaerobic Ammonium-Oxidizing Bacterium, "Candidatus Brocadia sinica".</title>
        <authorList>
            <person name="Oshiki M."/>
            <person name="Shinyako-Hata K."/>
            <person name="Satoh H."/>
            <person name="Okabe S."/>
        </authorList>
    </citation>
    <scope>NUCLEOTIDE SEQUENCE [LARGE SCALE GENOMIC DNA]</scope>
    <source>
        <strain evidence="3">JPN1</strain>
    </source>
</reference>
<comment type="caution">
    <text evidence="2">The sequence shown here is derived from an EMBL/GenBank/DDBJ whole genome shotgun (WGS) entry which is preliminary data.</text>
</comment>
<dbReference type="RefSeq" id="WP_052563399.1">
    <property type="nucleotide sequence ID" value="NZ_BAFN01000001.1"/>
</dbReference>